<dbReference type="Pfam" id="PF00550">
    <property type="entry name" value="PP-binding"/>
    <property type="match status" value="1"/>
</dbReference>
<dbReference type="GO" id="GO:0031177">
    <property type="term" value="F:phosphopantetheine binding"/>
    <property type="evidence" value="ECO:0007669"/>
    <property type="project" value="InterPro"/>
</dbReference>
<proteinExistence type="predicted"/>
<dbReference type="GO" id="GO:0008483">
    <property type="term" value="F:transaminase activity"/>
    <property type="evidence" value="ECO:0007669"/>
    <property type="project" value="InterPro"/>
</dbReference>
<name>A0A1V0UFJ7_STRVN</name>
<dbReference type="SUPFAM" id="SSF53383">
    <property type="entry name" value="PLP-dependent transferases"/>
    <property type="match status" value="1"/>
</dbReference>
<evidence type="ECO:0000256" key="1">
    <source>
        <dbReference type="ARBA" id="ARBA00001957"/>
    </source>
</evidence>
<dbReference type="EMBL" id="CP020570">
    <property type="protein sequence ID" value="ARF64023.1"/>
    <property type="molecule type" value="Genomic_DNA"/>
</dbReference>
<evidence type="ECO:0000256" key="2">
    <source>
        <dbReference type="ARBA" id="ARBA00022450"/>
    </source>
</evidence>
<dbReference type="KEGG" id="svu:B1H20_23575"/>
<dbReference type="Gene3D" id="3.20.20.30">
    <property type="entry name" value="Luciferase-like domain"/>
    <property type="match status" value="1"/>
</dbReference>
<feature type="region of interest" description="Disordered" evidence="5">
    <location>
        <begin position="899"/>
        <end position="981"/>
    </location>
</feature>
<evidence type="ECO:0000259" key="6">
    <source>
        <dbReference type="PROSITE" id="PS50075"/>
    </source>
</evidence>
<dbReference type="STRING" id="1935.B1H20_23575"/>
<evidence type="ECO:0000256" key="3">
    <source>
        <dbReference type="ARBA" id="ARBA00022553"/>
    </source>
</evidence>
<dbReference type="Gene3D" id="3.90.1150.10">
    <property type="entry name" value="Aspartate Aminotransferase, domain 1"/>
    <property type="match status" value="1"/>
</dbReference>
<dbReference type="GO" id="GO:0008610">
    <property type="term" value="P:lipid biosynthetic process"/>
    <property type="evidence" value="ECO:0007669"/>
    <property type="project" value="UniProtKB-ARBA"/>
</dbReference>
<dbReference type="InterPro" id="IPR001242">
    <property type="entry name" value="Condensation_dom"/>
</dbReference>
<feature type="compositionally biased region" description="Low complexity" evidence="5">
    <location>
        <begin position="1517"/>
        <end position="1533"/>
    </location>
</feature>
<feature type="domain" description="Carrier" evidence="6">
    <location>
        <begin position="1435"/>
        <end position="1510"/>
    </location>
</feature>
<dbReference type="Gene3D" id="1.10.1200.10">
    <property type="entry name" value="ACP-like"/>
    <property type="match status" value="1"/>
</dbReference>
<dbReference type="InterPro" id="IPR006162">
    <property type="entry name" value="Ppantetheine_attach_site"/>
</dbReference>
<dbReference type="InterPro" id="IPR036736">
    <property type="entry name" value="ACP-like_sf"/>
</dbReference>
<dbReference type="GO" id="GO:0005737">
    <property type="term" value="C:cytoplasm"/>
    <property type="evidence" value="ECO:0007669"/>
    <property type="project" value="TreeGrafter"/>
</dbReference>
<dbReference type="InterPro" id="IPR015421">
    <property type="entry name" value="PyrdxlP-dep_Trfase_major"/>
</dbReference>
<dbReference type="GO" id="GO:0043041">
    <property type="term" value="P:amino acid activation for nonribosomal peptide biosynthetic process"/>
    <property type="evidence" value="ECO:0007669"/>
    <property type="project" value="TreeGrafter"/>
</dbReference>
<dbReference type="InterPro" id="IPR024011">
    <property type="entry name" value="Biosynth_lucif-like_mOase_dom"/>
</dbReference>
<feature type="region of interest" description="Disordered" evidence="5">
    <location>
        <begin position="41"/>
        <end position="62"/>
    </location>
</feature>
<feature type="compositionally biased region" description="Basic and acidic residues" evidence="5">
    <location>
        <begin position="962"/>
        <end position="975"/>
    </location>
</feature>
<dbReference type="GO" id="GO:0030170">
    <property type="term" value="F:pyridoxal phosphate binding"/>
    <property type="evidence" value="ECO:0007669"/>
    <property type="project" value="InterPro"/>
</dbReference>
<dbReference type="InterPro" id="IPR011251">
    <property type="entry name" value="Luciferase-like_dom"/>
</dbReference>
<dbReference type="GO" id="GO:0017000">
    <property type="term" value="P:antibiotic biosynthetic process"/>
    <property type="evidence" value="ECO:0007669"/>
    <property type="project" value="UniProtKB-ARBA"/>
</dbReference>
<feature type="region of interest" description="Disordered" evidence="5">
    <location>
        <begin position="1517"/>
        <end position="1557"/>
    </location>
</feature>
<dbReference type="InterPro" id="IPR015422">
    <property type="entry name" value="PyrdxlP-dep_Trfase_small"/>
</dbReference>
<feature type="region of interest" description="Disordered" evidence="5">
    <location>
        <begin position="1802"/>
        <end position="1822"/>
    </location>
</feature>
<accession>A0A1V0UFJ7</accession>
<dbReference type="InterPro" id="IPR015424">
    <property type="entry name" value="PyrdxlP-dep_Trfase"/>
</dbReference>
<dbReference type="InterPro" id="IPR020806">
    <property type="entry name" value="PKS_PP-bd"/>
</dbReference>
<dbReference type="SUPFAM" id="SSF52777">
    <property type="entry name" value="CoA-dependent acyltransferases"/>
    <property type="match status" value="4"/>
</dbReference>
<dbReference type="SMART" id="SM00823">
    <property type="entry name" value="PKS_PP"/>
    <property type="match status" value="1"/>
</dbReference>
<dbReference type="Gene3D" id="3.30.559.30">
    <property type="entry name" value="Nonribosomal peptide synthetase, condensation domain"/>
    <property type="match status" value="2"/>
</dbReference>
<feature type="region of interest" description="Disordered" evidence="5">
    <location>
        <begin position="1392"/>
        <end position="1438"/>
    </location>
</feature>
<dbReference type="Pfam" id="PF00296">
    <property type="entry name" value="Bac_luciferase"/>
    <property type="match status" value="1"/>
</dbReference>
<dbReference type="InterPro" id="IPR009081">
    <property type="entry name" value="PP-bd_ACP"/>
</dbReference>
<organism evidence="7 8">
    <name type="scientific">Streptomyces violaceoruber</name>
    <dbReference type="NCBI Taxonomy" id="1935"/>
    <lineage>
        <taxon>Bacteria</taxon>
        <taxon>Bacillati</taxon>
        <taxon>Actinomycetota</taxon>
        <taxon>Actinomycetes</taxon>
        <taxon>Kitasatosporales</taxon>
        <taxon>Streptomycetaceae</taxon>
        <taxon>Streptomyces</taxon>
        <taxon>Streptomyces violaceoruber group</taxon>
    </lineage>
</organism>
<sequence length="2103" mass="223084">MSTEVPASAAGSAADAVARAAALSRALTDRLAAAREAAGRASSAGAAARTPEPAAPAAEASAHGPRLVVDAAGGMAGAGADATQRAHTASLVRRFTERTRASKELAQHHRSALADSRAVVGFRDATKEMLYPIAARSAHGSRLTDVDGNDYTDITMGFGALLLGHEAAPVTEAVRRHLADGLRFGPRSPDTGEAAALLASLTGTERVAFASSGTEANSAAIRLARAATGRDKVVMFRGSYHGHIDSVLGRPGGPGQHAVPVSRGIPASAVAELIVLEYGAPEALETIEALGDTIAAVLVEPVQCRNPGLRPVEFVRSLRELTARRGIVLLFDEMLTGLRPHPRGAQDHFGVVPDLATYGKALGAGFPIGAVAGRADLLDGVDGGFWRYGEPGGPSRETTFIGGTYMQHPLSMAAARAVLTHLTERGPGLQSGLNARTQALADRLNAFFRDEEFPLELVHFGSMFRFKHRADLELLYHHLQLRGVYVWEWRSFYLSTAHTEEDVNRVAEAVEGSLRELRDGGFFPRPPRPSPVLREPEARRPAPDFGVYFFGDSPQSEEAGAGTDGGREDGGTVRAYETVCATARFADEHDFSSVWLPERHFDSFGGLFPNPSVLAAAVARETGRIRINAGSVVLPLHDPLRIAEEWSVVDNLSGGRVGIGCATGWHARDFALHPDRFADRRRIAFDHLDEVRRLWRGEGVRRRTGEGAEAEIRVRPRPVQAEPPFFLATSGQRGSYEEAARRGLGVVTNLMGQSVDELAANIAHYRRTRARCGLDPAAGRVTVLVHTYLADDHATARAEALEPMVRYLRSSLLMRAAATAAGQRREDVAAASGEDLDYLFRRAYDRYCDRRALIGAPATVAPFVDALHGAGVDEIAALVDFGMDEQRLRSGLTHLDALRRGTRERHARAGAEERSGPVRKRVRTDSPRSADPTRPAVASPREAVAPTRVTDAPPREACAPTREADVQPREADAPPREAVAPATAAQRRLWLAAQVLENPGAYNETQAVRLRGPLDVEALRTAVEGLVERHAGLRTVFRGDGRAGVVQVVREGPRSALAVSDARGQDADGAIAALLAEESHRAYDLAEGPLFTPRLLRLADDDHVLVLGLHHIITDAHSAALLAGDLQELYAAARAGRPPYFARPAGTTFGAPEPSPDPADLAWWRELLGEKPPVLVLPTDRPRGRRVAGRGGAVARTVGRTETDRLREWSGLHGVTLFATLCTAWQWVLRRRSGQDAFLLGTTFGRRRPETADAVGFHVALLPLSLSATDATPLPDAVRATGRALFAADEHSGVDLDALLASVHPDPGNPRPLMTVSVDLDHTALAGIELPGLRAEAVPVGTASAPLELALMATQAPDGSLRLRLRYDADLFDQETADGYLADLARQLDTMTDPPEETTAATGTASPAEAASPTGTASPAEAETKAPAEPEAASATSEDTAALLREVWESVLDLRGLPDDADFFDLGGNSIAAIRLVNRVRDTLGVAYPMRDLFAEPTLRAMTERLAGDAASATDAAATAVGSESAADSGAAGPEPLPGSDPPAEPDRPTDPDPLAVVDRAPVSDQQARMIAGHHAMPDPAVWNVPTRITFTGPLDPAALRSAVSEVIARHDALRTRYVQGTPDRPGAANGQDTADGPGGQGRKDGQSAQGAPTGSGAPEAPWWQEVVAAGPVALPVEDLTGLPAAERRPRADALCRADAAGPFALGRPLLPRLRLLRVEEDRWELMFVLHHVCADGWSLSLLLAEIAALYTAAAAGVPHGLPAPAMQAPGYARWQREHDDPDTEAERAAFCARYLDGVPSAVPVPTDRPRPPKLSGRGDTVRGVAPGALRAAVEELAAARGTTPFAVAAAALGVFLTRLSGEPDTLLSVPYANREGTATESLVAMTSTAVMVRVRLDSANLEESCAELAARTGVGALGAMAHVLPTARIMRAMREAGAVSVPDRVPHVLAFQNSVDTDIEIPGLRVEVADLAPPLSRSELCFGLAPRRDPAKGYRTFLEFSTDLWDHATAHTLLASYTELLAEFCARPDRPVRELLGEHPSAGSSAPGAEGVPGNAGTGSPGRPGAPLLPASPTRPLPDIPTRPLPDPPSQPQPNTGKADAV</sequence>
<dbReference type="GO" id="GO:0044550">
    <property type="term" value="P:secondary metabolite biosynthetic process"/>
    <property type="evidence" value="ECO:0007669"/>
    <property type="project" value="TreeGrafter"/>
</dbReference>
<dbReference type="PROSITE" id="PS50075">
    <property type="entry name" value="CARRIER"/>
    <property type="match status" value="1"/>
</dbReference>
<evidence type="ECO:0000256" key="4">
    <source>
        <dbReference type="ARBA" id="ARBA00022898"/>
    </source>
</evidence>
<evidence type="ECO:0000313" key="8">
    <source>
        <dbReference type="Proteomes" id="UP000192445"/>
    </source>
</evidence>
<dbReference type="Pfam" id="PF00668">
    <property type="entry name" value="Condensation"/>
    <property type="match status" value="3"/>
</dbReference>
<keyword evidence="4" id="KW-0663">Pyridoxal phosphate</keyword>
<feature type="region of interest" description="Disordered" evidence="5">
    <location>
        <begin position="2036"/>
        <end position="2103"/>
    </location>
</feature>
<dbReference type="SUPFAM" id="SSF47336">
    <property type="entry name" value="ACP-like"/>
    <property type="match status" value="1"/>
</dbReference>
<dbReference type="InterPro" id="IPR023213">
    <property type="entry name" value="CAT-like_dom_sf"/>
</dbReference>
<dbReference type="PANTHER" id="PTHR45527">
    <property type="entry name" value="NONRIBOSOMAL PEPTIDE SYNTHETASE"/>
    <property type="match status" value="1"/>
</dbReference>
<feature type="compositionally biased region" description="Low complexity" evidence="5">
    <location>
        <begin position="1397"/>
        <end position="1421"/>
    </location>
</feature>
<evidence type="ECO:0000313" key="7">
    <source>
        <dbReference type="EMBL" id="ARF64023.1"/>
    </source>
</evidence>
<dbReference type="PANTHER" id="PTHR45527:SF1">
    <property type="entry name" value="FATTY ACID SYNTHASE"/>
    <property type="match status" value="1"/>
</dbReference>
<keyword evidence="3" id="KW-0597">Phosphoprotein</keyword>
<evidence type="ECO:0000256" key="5">
    <source>
        <dbReference type="SAM" id="MobiDB-lite"/>
    </source>
</evidence>
<dbReference type="PROSITE" id="PS00012">
    <property type="entry name" value="PHOSPHOPANTETHEINE"/>
    <property type="match status" value="1"/>
</dbReference>
<dbReference type="CDD" id="cd00610">
    <property type="entry name" value="OAT_like"/>
    <property type="match status" value="1"/>
</dbReference>
<dbReference type="Pfam" id="PF00202">
    <property type="entry name" value="Aminotran_3"/>
    <property type="match status" value="1"/>
</dbReference>
<dbReference type="RefSeq" id="WP_083193224.1">
    <property type="nucleotide sequence ID" value="NZ_CP020570.1"/>
</dbReference>
<protein>
    <submittedName>
        <fullName evidence="7">Peptide synthetase</fullName>
    </submittedName>
</protein>
<dbReference type="SUPFAM" id="SSF51679">
    <property type="entry name" value="Bacterial luciferase-like"/>
    <property type="match status" value="1"/>
</dbReference>
<reference evidence="7 8" key="1">
    <citation type="submission" date="2017-03" db="EMBL/GenBank/DDBJ databases">
        <title>Complete Genome Sequence of a natural compounds producer, Streptomyces violaceus S21.</title>
        <authorList>
            <person name="Zhong C."/>
            <person name="Zhao Z."/>
            <person name="Fu J."/>
            <person name="Zong G."/>
            <person name="Qin R."/>
            <person name="Cao G."/>
        </authorList>
    </citation>
    <scope>NUCLEOTIDE SEQUENCE [LARGE SCALE GENOMIC DNA]</scope>
    <source>
        <strain evidence="7 8">S21</strain>
    </source>
</reference>
<dbReference type="Proteomes" id="UP000192445">
    <property type="component" value="Chromosome"/>
</dbReference>
<gene>
    <name evidence="7" type="ORF">B1H20_23575</name>
</gene>
<feature type="region of interest" description="Disordered" evidence="5">
    <location>
        <begin position="1617"/>
        <end position="1660"/>
    </location>
</feature>
<dbReference type="InterPro" id="IPR036661">
    <property type="entry name" value="Luciferase-like_sf"/>
</dbReference>
<dbReference type="InterPro" id="IPR005814">
    <property type="entry name" value="Aminotrans_3"/>
</dbReference>
<feature type="region of interest" description="Disordered" evidence="5">
    <location>
        <begin position="518"/>
        <end position="537"/>
    </location>
</feature>
<feature type="compositionally biased region" description="Pro residues" evidence="5">
    <location>
        <begin position="2074"/>
        <end position="2093"/>
    </location>
</feature>
<feature type="compositionally biased region" description="Basic and acidic residues" evidence="5">
    <location>
        <begin position="907"/>
        <end position="916"/>
    </location>
</feature>
<dbReference type="GO" id="GO:0016705">
    <property type="term" value="F:oxidoreductase activity, acting on paired donors, with incorporation or reduction of molecular oxygen"/>
    <property type="evidence" value="ECO:0007669"/>
    <property type="project" value="InterPro"/>
</dbReference>
<dbReference type="NCBIfam" id="TIGR04020">
    <property type="entry name" value="seco_metab_LLM"/>
    <property type="match status" value="1"/>
</dbReference>
<comment type="cofactor">
    <cofactor evidence="1">
        <name>pantetheine 4'-phosphate</name>
        <dbReference type="ChEBI" id="CHEBI:47942"/>
    </cofactor>
</comment>
<dbReference type="Gene3D" id="3.30.559.10">
    <property type="entry name" value="Chloramphenicol acetyltransferase-like domain"/>
    <property type="match status" value="3"/>
</dbReference>
<dbReference type="Gene3D" id="3.40.640.10">
    <property type="entry name" value="Type I PLP-dependent aspartate aminotransferase-like (Major domain)"/>
    <property type="match status" value="1"/>
</dbReference>
<keyword evidence="2" id="KW-0596">Phosphopantetheine</keyword>
<feature type="compositionally biased region" description="Low complexity" evidence="5">
    <location>
        <begin position="1429"/>
        <end position="1438"/>
    </location>
</feature>